<dbReference type="EMBL" id="JASBWR010000014">
    <property type="protein sequence ID" value="KAJ9110126.1"/>
    <property type="molecule type" value="Genomic_DNA"/>
</dbReference>
<protein>
    <submittedName>
        <fullName evidence="1">Uncharacterized protein</fullName>
    </submittedName>
</protein>
<comment type="caution">
    <text evidence="1">The sequence shown here is derived from an EMBL/GenBank/DDBJ whole genome shotgun (WGS) entry which is preliminary data.</text>
</comment>
<evidence type="ECO:0000313" key="1">
    <source>
        <dbReference type="EMBL" id="KAJ9110126.1"/>
    </source>
</evidence>
<evidence type="ECO:0000313" key="2">
    <source>
        <dbReference type="Proteomes" id="UP001241377"/>
    </source>
</evidence>
<proteinExistence type="predicted"/>
<name>A0ACC2WH16_9TREE</name>
<sequence length="236" mass="25166">MAASSSLLSDSGDGLNTSDDEDNDDDDDEAHEVTDPEDDQCCCFTCGKKLGGWDETDDPYEEHWKRSSSAVAAEAFAVGEGKTGGKGKQQQVGEGEVACAWATAVCSAVVHVRQWKEAVVNAGQGETTVKGKTMGTGAKKRGGKITVSDWEPTDDPWKQHYDKSPKCPFFTETVEGEEEETEVGLAVGETVDAADVEEYFGGNKGTADDRGGGGEHGTTHVENDDDYCAQPDPEKN</sequence>
<dbReference type="Proteomes" id="UP001241377">
    <property type="component" value="Unassembled WGS sequence"/>
</dbReference>
<organism evidence="1 2">
    <name type="scientific">Naganishia cerealis</name>
    <dbReference type="NCBI Taxonomy" id="610337"/>
    <lineage>
        <taxon>Eukaryota</taxon>
        <taxon>Fungi</taxon>
        <taxon>Dikarya</taxon>
        <taxon>Basidiomycota</taxon>
        <taxon>Agaricomycotina</taxon>
        <taxon>Tremellomycetes</taxon>
        <taxon>Filobasidiales</taxon>
        <taxon>Filobasidiaceae</taxon>
        <taxon>Naganishia</taxon>
    </lineage>
</organism>
<reference evidence="1" key="1">
    <citation type="submission" date="2023-04" db="EMBL/GenBank/DDBJ databases">
        <title>Draft Genome sequencing of Naganishia species isolated from polar environments using Oxford Nanopore Technology.</title>
        <authorList>
            <person name="Leo P."/>
            <person name="Venkateswaran K."/>
        </authorList>
    </citation>
    <scope>NUCLEOTIDE SEQUENCE</scope>
    <source>
        <strain evidence="1">MNA-CCFEE 5261</strain>
    </source>
</reference>
<accession>A0ACC2WH16</accession>
<keyword evidence="2" id="KW-1185">Reference proteome</keyword>
<gene>
    <name evidence="1" type="ORF">QFC19_001797</name>
</gene>